<dbReference type="Proteomes" id="UP001501759">
    <property type="component" value="Unassembled WGS sequence"/>
</dbReference>
<evidence type="ECO:0000256" key="2">
    <source>
        <dbReference type="SAM" id="SignalP"/>
    </source>
</evidence>
<accession>A0ABP9JIS2</accession>
<organism evidence="3 4">
    <name type="scientific">Streptomyces siamensis</name>
    <dbReference type="NCBI Taxonomy" id="1274986"/>
    <lineage>
        <taxon>Bacteria</taxon>
        <taxon>Bacillati</taxon>
        <taxon>Actinomycetota</taxon>
        <taxon>Actinomycetes</taxon>
        <taxon>Kitasatosporales</taxon>
        <taxon>Streptomycetaceae</taxon>
        <taxon>Streptomyces</taxon>
    </lineage>
</organism>
<evidence type="ECO:0000313" key="3">
    <source>
        <dbReference type="EMBL" id="GAA5030422.1"/>
    </source>
</evidence>
<gene>
    <name evidence="3" type="ORF">GCM10023335_70770</name>
</gene>
<dbReference type="PROSITE" id="PS51257">
    <property type="entry name" value="PROKAR_LIPOPROTEIN"/>
    <property type="match status" value="1"/>
</dbReference>
<protein>
    <recommendedName>
        <fullName evidence="5">Lipoprotein</fullName>
    </recommendedName>
</protein>
<reference evidence="4" key="1">
    <citation type="journal article" date="2019" name="Int. J. Syst. Evol. Microbiol.">
        <title>The Global Catalogue of Microorganisms (GCM) 10K type strain sequencing project: providing services to taxonomists for standard genome sequencing and annotation.</title>
        <authorList>
            <consortium name="The Broad Institute Genomics Platform"/>
            <consortium name="The Broad Institute Genome Sequencing Center for Infectious Disease"/>
            <person name="Wu L."/>
            <person name="Ma J."/>
        </authorList>
    </citation>
    <scope>NUCLEOTIDE SEQUENCE [LARGE SCALE GENOMIC DNA]</scope>
    <source>
        <strain evidence="4">JCM 18409</strain>
    </source>
</reference>
<feature type="compositionally biased region" description="Polar residues" evidence="1">
    <location>
        <begin position="30"/>
        <end position="39"/>
    </location>
</feature>
<dbReference type="EMBL" id="BAABKB010000033">
    <property type="protein sequence ID" value="GAA5030422.1"/>
    <property type="molecule type" value="Genomic_DNA"/>
</dbReference>
<name>A0ABP9JIS2_9ACTN</name>
<evidence type="ECO:0008006" key="5">
    <source>
        <dbReference type="Google" id="ProtNLM"/>
    </source>
</evidence>
<feature type="compositionally biased region" description="Polar residues" evidence="1">
    <location>
        <begin position="50"/>
        <end position="77"/>
    </location>
</feature>
<sequence>MIKRVYMTAGVVLAAVIALSGCGAEKSGKAKSTPQSAATAKSGGAVGSPSADSGANTGESGGTQPTDRSTPTASPFVTATRPLKDGTAVLTHCADSDDPYTTVEVRNPNARQGVFGVKISYKDAHGFTMSESYDEVTVSAKSKAPVRVAAAGAGPVDAISLCAVNPRATAVR</sequence>
<dbReference type="RefSeq" id="WP_345656881.1">
    <property type="nucleotide sequence ID" value="NZ_BAABKB010000033.1"/>
</dbReference>
<evidence type="ECO:0000256" key="1">
    <source>
        <dbReference type="SAM" id="MobiDB-lite"/>
    </source>
</evidence>
<keyword evidence="2" id="KW-0732">Signal</keyword>
<proteinExistence type="predicted"/>
<feature type="chain" id="PRO_5045203712" description="Lipoprotein" evidence="2">
    <location>
        <begin position="24"/>
        <end position="172"/>
    </location>
</feature>
<comment type="caution">
    <text evidence="3">The sequence shown here is derived from an EMBL/GenBank/DDBJ whole genome shotgun (WGS) entry which is preliminary data.</text>
</comment>
<feature type="region of interest" description="Disordered" evidence="1">
    <location>
        <begin position="25"/>
        <end position="83"/>
    </location>
</feature>
<keyword evidence="4" id="KW-1185">Reference proteome</keyword>
<evidence type="ECO:0000313" key="4">
    <source>
        <dbReference type="Proteomes" id="UP001501759"/>
    </source>
</evidence>
<feature type="signal peptide" evidence="2">
    <location>
        <begin position="1"/>
        <end position="23"/>
    </location>
</feature>